<dbReference type="Gene3D" id="3.30.70.270">
    <property type="match status" value="1"/>
</dbReference>
<dbReference type="InterPro" id="IPR037522">
    <property type="entry name" value="HD_GYP_dom"/>
</dbReference>
<feature type="domain" description="HD-GYP" evidence="3">
    <location>
        <begin position="431"/>
        <end position="622"/>
    </location>
</feature>
<dbReference type="InterPro" id="IPR043128">
    <property type="entry name" value="Rev_trsase/Diguanyl_cyclase"/>
</dbReference>
<dbReference type="PROSITE" id="PS50887">
    <property type="entry name" value="GGDEF"/>
    <property type="match status" value="1"/>
</dbReference>
<dbReference type="Pfam" id="PF00990">
    <property type="entry name" value="GGDEF"/>
    <property type="match status" value="1"/>
</dbReference>
<evidence type="ECO:0000259" key="2">
    <source>
        <dbReference type="PROSITE" id="PS50887"/>
    </source>
</evidence>
<dbReference type="Pfam" id="PF13487">
    <property type="entry name" value="HD_5"/>
    <property type="match status" value="1"/>
</dbReference>
<evidence type="ECO:0000313" key="5">
    <source>
        <dbReference type="Proteomes" id="UP000886748"/>
    </source>
</evidence>
<feature type="compositionally biased region" description="Basic and acidic residues" evidence="1">
    <location>
        <begin position="17"/>
        <end position="28"/>
    </location>
</feature>
<dbReference type="SUPFAM" id="SSF55781">
    <property type="entry name" value="GAF domain-like"/>
    <property type="match status" value="1"/>
</dbReference>
<dbReference type="InterPro" id="IPR003607">
    <property type="entry name" value="HD/PDEase_dom"/>
</dbReference>
<dbReference type="NCBIfam" id="TIGR00277">
    <property type="entry name" value="HDIG"/>
    <property type="match status" value="1"/>
</dbReference>
<gene>
    <name evidence="4" type="ORF">IAD26_00485</name>
</gene>
<dbReference type="Gene3D" id="1.10.3210.10">
    <property type="entry name" value="Hypothetical protein af1432"/>
    <property type="match status" value="1"/>
</dbReference>
<proteinExistence type="predicted"/>
<protein>
    <submittedName>
        <fullName evidence="4">Diguanylate cyclase</fullName>
    </submittedName>
</protein>
<dbReference type="PROSITE" id="PS51832">
    <property type="entry name" value="HD_GYP"/>
    <property type="match status" value="1"/>
</dbReference>
<dbReference type="EMBL" id="DVOD01000006">
    <property type="protein sequence ID" value="HIU91587.1"/>
    <property type="molecule type" value="Genomic_DNA"/>
</dbReference>
<dbReference type="Proteomes" id="UP000886748">
    <property type="component" value="Unassembled WGS sequence"/>
</dbReference>
<reference evidence="4" key="2">
    <citation type="journal article" date="2021" name="PeerJ">
        <title>Extensive microbial diversity within the chicken gut microbiome revealed by metagenomics and culture.</title>
        <authorList>
            <person name="Gilroy R."/>
            <person name="Ravi A."/>
            <person name="Getino M."/>
            <person name="Pursley I."/>
            <person name="Horton D.L."/>
            <person name="Alikhan N.F."/>
            <person name="Baker D."/>
            <person name="Gharbi K."/>
            <person name="Hall N."/>
            <person name="Watson M."/>
            <person name="Adriaenssens E.M."/>
            <person name="Foster-Nyarko E."/>
            <person name="Jarju S."/>
            <person name="Secka A."/>
            <person name="Antonio M."/>
            <person name="Oren A."/>
            <person name="Chaudhuri R.R."/>
            <person name="La Ragione R."/>
            <person name="Hildebrand F."/>
            <person name="Pallen M.J."/>
        </authorList>
    </citation>
    <scope>NUCLEOTIDE SEQUENCE</scope>
    <source>
        <strain evidence="4">CHK154-7741</strain>
    </source>
</reference>
<evidence type="ECO:0000259" key="3">
    <source>
        <dbReference type="PROSITE" id="PS51832"/>
    </source>
</evidence>
<evidence type="ECO:0000256" key="1">
    <source>
        <dbReference type="SAM" id="MobiDB-lite"/>
    </source>
</evidence>
<feature type="domain" description="GGDEF" evidence="2">
    <location>
        <begin position="255"/>
        <end position="389"/>
    </location>
</feature>
<dbReference type="PANTHER" id="PTHR43155:SF2">
    <property type="entry name" value="CYCLIC DI-GMP PHOSPHODIESTERASE PA4108"/>
    <property type="match status" value="1"/>
</dbReference>
<dbReference type="SMART" id="SM00267">
    <property type="entry name" value="GGDEF"/>
    <property type="match status" value="1"/>
</dbReference>
<comment type="caution">
    <text evidence="4">The sequence shown here is derived from an EMBL/GenBank/DDBJ whole genome shotgun (WGS) entry which is preliminary data.</text>
</comment>
<dbReference type="CDD" id="cd01949">
    <property type="entry name" value="GGDEF"/>
    <property type="match status" value="1"/>
</dbReference>
<dbReference type="InterPro" id="IPR029787">
    <property type="entry name" value="Nucleotide_cyclase"/>
</dbReference>
<feature type="compositionally biased region" description="Low complexity" evidence="1">
    <location>
        <begin position="1"/>
        <end position="15"/>
    </location>
</feature>
<dbReference type="AlphaFoldDB" id="A0A9D1SR15"/>
<organism evidence="4 5">
    <name type="scientific">Candidatus Limenecus avicola</name>
    <dbReference type="NCBI Taxonomy" id="2840847"/>
    <lineage>
        <taxon>Bacteria</taxon>
        <taxon>Bacillati</taxon>
        <taxon>Bacillota</taxon>
        <taxon>Clostridia</taxon>
        <taxon>Eubacteriales</taxon>
        <taxon>Clostridiaceae</taxon>
        <taxon>Clostridiaceae incertae sedis</taxon>
        <taxon>Candidatus Limenecus</taxon>
    </lineage>
</organism>
<evidence type="ECO:0000313" key="4">
    <source>
        <dbReference type="EMBL" id="HIU91587.1"/>
    </source>
</evidence>
<reference evidence="4" key="1">
    <citation type="submission" date="2020-10" db="EMBL/GenBank/DDBJ databases">
        <authorList>
            <person name="Gilroy R."/>
        </authorList>
    </citation>
    <scope>NUCLEOTIDE SEQUENCE</scope>
    <source>
        <strain evidence="4">CHK154-7741</strain>
    </source>
</reference>
<sequence>MNFNNYKNIGNTNKNQSDTEKTGVESKHSNPIIPSGLISKINTINNRTTANRMYAGYNQKAWRTSENIDYHEVIKFINEVTYNKDNKNELFYSLHNIFVNKLNASFSAFGLYCEQSNCINFKIIDKIGSTFTSRILLNGSDNPVEKAFASRTTQFTDSNKFLNVHYLSESGVAIVPLIAINQCIGVMLVGDDNYEASSDIYKLMANYLALFIQNKDLSAKVLMNTDTDALTGLNNHRKFQEKLASEIDKAQRTQTQTSIVIFDINNISQINKDFGAAKGDEIIKLVADKIKQGIRSNDSAARYGGDEVAIILPETNSAEAKYLAEYLTYSLSCCLVDDVGPIKVSVGIATYPNSTKDLEKLLILAEQAMFISKSKGYKNGMSTIVCSDDFDFWDDTALSSFASVIAKRHASIGINFDEELVNKFHSEEIINQGHLIEVVTSLASAIDAKDEYTKGHSSSVSRYSEALARALNLPEKDVERIKLGALLHDIGKIGIPENVLKKPSKLTDEEWEIMKQHPTIGAEKVLMPNESLHDLIPIVKYHHEHWDGSGYPEKLKGEDIPLAARIVSVADAYHALISDRPYRKGMSNEKACEILKVGAGIQWDKNLVREFINISESLYTKI</sequence>
<accession>A0A9D1SR15</accession>
<dbReference type="SUPFAM" id="SSF109604">
    <property type="entry name" value="HD-domain/PDEase-like"/>
    <property type="match status" value="1"/>
</dbReference>
<dbReference type="InterPro" id="IPR000160">
    <property type="entry name" value="GGDEF_dom"/>
</dbReference>
<dbReference type="CDD" id="cd00077">
    <property type="entry name" value="HDc"/>
    <property type="match status" value="1"/>
</dbReference>
<feature type="region of interest" description="Disordered" evidence="1">
    <location>
        <begin position="1"/>
        <end position="31"/>
    </location>
</feature>
<dbReference type="SMART" id="SM00471">
    <property type="entry name" value="HDc"/>
    <property type="match status" value="1"/>
</dbReference>
<dbReference type="PANTHER" id="PTHR43155">
    <property type="entry name" value="CYCLIC DI-GMP PHOSPHODIESTERASE PA4108-RELATED"/>
    <property type="match status" value="1"/>
</dbReference>
<name>A0A9D1SR15_9CLOT</name>
<dbReference type="InterPro" id="IPR006675">
    <property type="entry name" value="HDIG_dom"/>
</dbReference>
<dbReference type="SUPFAM" id="SSF55073">
    <property type="entry name" value="Nucleotide cyclase"/>
    <property type="match status" value="1"/>
</dbReference>
<dbReference type="NCBIfam" id="TIGR00254">
    <property type="entry name" value="GGDEF"/>
    <property type="match status" value="1"/>
</dbReference>